<feature type="region of interest" description="Disordered" evidence="3">
    <location>
        <begin position="111"/>
        <end position="133"/>
    </location>
</feature>
<evidence type="ECO:0000256" key="1">
    <source>
        <dbReference type="ARBA" id="ARBA00022723"/>
    </source>
</evidence>
<dbReference type="Pfam" id="PF04082">
    <property type="entry name" value="Fungal_trans"/>
    <property type="match status" value="1"/>
</dbReference>
<dbReference type="EMBL" id="MU155136">
    <property type="protein sequence ID" value="KAF9485389.1"/>
    <property type="molecule type" value="Genomic_DNA"/>
</dbReference>
<evidence type="ECO:0000256" key="2">
    <source>
        <dbReference type="ARBA" id="ARBA00023242"/>
    </source>
</evidence>
<dbReference type="PROSITE" id="PS00463">
    <property type="entry name" value="ZN2_CY6_FUNGAL_1"/>
    <property type="match status" value="1"/>
</dbReference>
<dbReference type="SUPFAM" id="SSF57701">
    <property type="entry name" value="Zn2/Cys6 DNA-binding domain"/>
    <property type="match status" value="1"/>
</dbReference>
<feature type="compositionally biased region" description="Low complexity" evidence="3">
    <location>
        <begin position="835"/>
        <end position="846"/>
    </location>
</feature>
<dbReference type="CDD" id="cd12148">
    <property type="entry name" value="fungal_TF_MHR"/>
    <property type="match status" value="1"/>
</dbReference>
<feature type="compositionally biased region" description="Basic and acidic residues" evidence="3">
    <location>
        <begin position="763"/>
        <end position="774"/>
    </location>
</feature>
<evidence type="ECO:0000259" key="4">
    <source>
        <dbReference type="PROSITE" id="PS50048"/>
    </source>
</evidence>
<dbReference type="InterPro" id="IPR036864">
    <property type="entry name" value="Zn2-C6_fun-type_DNA-bd_sf"/>
</dbReference>
<dbReference type="GO" id="GO:0000981">
    <property type="term" value="F:DNA-binding transcription factor activity, RNA polymerase II-specific"/>
    <property type="evidence" value="ECO:0007669"/>
    <property type="project" value="InterPro"/>
</dbReference>
<dbReference type="InterPro" id="IPR007219">
    <property type="entry name" value="XnlR_reg_dom"/>
</dbReference>
<sequence>MAKGEDSSGSQQGKKKQPEEDEPMLEDVTAKPLQLQRRRVWRACESCRRKKIKCDGCEPTCSQCSMSGSQCTWLQTKDRAALSRHYVQELEARLLHMESLFSQIAPALEHMAPSTNSSSNGSSNGSAPDSINPETLAPATAILRSIAPKLQAAEATAEAAPTTPSPPLAKSDDDVSELFGQLALDEYGHMRWIGGSSTMSLIQSFRQLTSSPLHRISPMEEDPQAPGPSVNKLYFPAAVFFGKIHALPGPEEVEFPVRDLADKLVAAYFSQFHFLMPVIDKPDFMRRYNVMMDNTHDLEMVRNETAFLSLMFALFACAANLVEDPRLTTSDRHDDGGMGMVYYERALVLQYISHPNIQVAHVQCFILMSSFLCSVNCLPQAWILIGQAVRSGQDLGLHRSPRRLLISPVEKETRRKIWWGVYTLDRMLALALGRPLGVNDSDCDAELPVEVDDAHLPEYFTGAPMSQRQPSLMSGTVALIKLYEIGGRVLRQVYALENCKDHLEPERKADLQRTVESLDTELTKWCDDLPTVFKSQSETEEQVSMGAVLCSHYYSILTTLHRNLLPVKRDQPVTPKSTVKAVSSARSCIRLAPSMKHVVPPSHHLAFFIQHLFSSAVIVLLYAMHASDPRAATAAMEEAKSTLIALESWEGQWPGARKFKELLVDLINTANAAIAHGLREKNSSSTTSQTSNVVNAQASGHERRKSVTIAAGSGGTVQSSRMAKGRSRRTLSREPGTSNRRLAAVSPYRVDSGQRARSTSRKRGLDDGDSHDRTPSGSFYQSFSSPTTVPRAGSSTHSSPGSVNLPSPSMPPVLSVDHGRDPSPRLPSNNSYNFSSPLSPAHLPSPHRYDFDYGVQPNTLTQSNLQQWDGNTGDQTLFAAASDQTLYNNSFGAYGSALDNYGNYDTSDLTNLSGLSTTPPSSSFSASGLPFRGLDFIRNYNPSGYVMDQDALWQSYDPGAFGYDPDLPFTLGDTHTINELHDTTHH</sequence>
<protein>
    <recommendedName>
        <fullName evidence="4">Zn(2)-C6 fungal-type domain-containing protein</fullName>
    </recommendedName>
</protein>
<keyword evidence="6" id="KW-1185">Reference proteome</keyword>
<feature type="region of interest" description="Disordered" evidence="3">
    <location>
        <begin position="679"/>
        <end position="850"/>
    </location>
</feature>
<evidence type="ECO:0000313" key="5">
    <source>
        <dbReference type="EMBL" id="KAF9485389.1"/>
    </source>
</evidence>
<dbReference type="InterPro" id="IPR050987">
    <property type="entry name" value="AtrR-like"/>
</dbReference>
<feature type="region of interest" description="Disordered" evidence="3">
    <location>
        <begin position="153"/>
        <end position="173"/>
    </location>
</feature>
<dbReference type="GO" id="GO:0008270">
    <property type="term" value="F:zinc ion binding"/>
    <property type="evidence" value="ECO:0007669"/>
    <property type="project" value="InterPro"/>
</dbReference>
<dbReference type="OrthoDB" id="434771at2759"/>
<dbReference type="GO" id="GO:0003677">
    <property type="term" value="F:DNA binding"/>
    <property type="evidence" value="ECO:0007669"/>
    <property type="project" value="InterPro"/>
</dbReference>
<feature type="domain" description="Zn(2)-C6 fungal-type" evidence="4">
    <location>
        <begin position="43"/>
        <end position="73"/>
    </location>
</feature>
<feature type="compositionally biased region" description="Low complexity" evidence="3">
    <location>
        <begin position="802"/>
        <end position="816"/>
    </location>
</feature>
<dbReference type="InterPro" id="IPR001138">
    <property type="entry name" value="Zn2Cys6_DnaBD"/>
</dbReference>
<feature type="compositionally biased region" description="Low complexity" evidence="3">
    <location>
        <begin position="153"/>
        <end position="162"/>
    </location>
</feature>
<dbReference type="SMART" id="SM00906">
    <property type="entry name" value="Fungal_trans"/>
    <property type="match status" value="1"/>
</dbReference>
<dbReference type="PANTHER" id="PTHR46910">
    <property type="entry name" value="TRANSCRIPTION FACTOR PDR1"/>
    <property type="match status" value="1"/>
</dbReference>
<dbReference type="PROSITE" id="PS50048">
    <property type="entry name" value="ZN2_CY6_FUNGAL_2"/>
    <property type="match status" value="1"/>
</dbReference>
<dbReference type="SMART" id="SM00066">
    <property type="entry name" value="GAL4"/>
    <property type="match status" value="1"/>
</dbReference>
<dbReference type="AlphaFoldDB" id="A0A9P5ZCW8"/>
<evidence type="ECO:0000256" key="3">
    <source>
        <dbReference type="SAM" id="MobiDB-lite"/>
    </source>
</evidence>
<organism evidence="5 6">
    <name type="scientific">Pholiota conissans</name>
    <dbReference type="NCBI Taxonomy" id="109636"/>
    <lineage>
        <taxon>Eukaryota</taxon>
        <taxon>Fungi</taxon>
        <taxon>Dikarya</taxon>
        <taxon>Basidiomycota</taxon>
        <taxon>Agaricomycotina</taxon>
        <taxon>Agaricomycetes</taxon>
        <taxon>Agaricomycetidae</taxon>
        <taxon>Agaricales</taxon>
        <taxon>Agaricineae</taxon>
        <taxon>Strophariaceae</taxon>
        <taxon>Pholiota</taxon>
    </lineage>
</organism>
<accession>A0A9P5ZCW8</accession>
<dbReference type="Gene3D" id="4.10.240.10">
    <property type="entry name" value="Zn(2)-C6 fungal-type DNA-binding domain"/>
    <property type="match status" value="1"/>
</dbReference>
<proteinExistence type="predicted"/>
<feature type="compositionally biased region" description="Low complexity" evidence="3">
    <location>
        <begin position="114"/>
        <end position="126"/>
    </location>
</feature>
<name>A0A9P5ZCW8_9AGAR</name>
<evidence type="ECO:0000313" key="6">
    <source>
        <dbReference type="Proteomes" id="UP000807469"/>
    </source>
</evidence>
<keyword evidence="1" id="KW-0479">Metal-binding</keyword>
<dbReference type="Pfam" id="PF00172">
    <property type="entry name" value="Zn_clus"/>
    <property type="match status" value="1"/>
</dbReference>
<keyword evidence="2" id="KW-0539">Nucleus</keyword>
<dbReference type="CDD" id="cd00067">
    <property type="entry name" value="GAL4"/>
    <property type="match status" value="1"/>
</dbReference>
<feature type="compositionally biased region" description="Low complexity" evidence="3">
    <location>
        <begin position="683"/>
        <end position="695"/>
    </location>
</feature>
<reference evidence="5" key="1">
    <citation type="submission" date="2020-11" db="EMBL/GenBank/DDBJ databases">
        <authorList>
            <consortium name="DOE Joint Genome Institute"/>
            <person name="Ahrendt S."/>
            <person name="Riley R."/>
            <person name="Andreopoulos W."/>
            <person name="Labutti K."/>
            <person name="Pangilinan J."/>
            <person name="Ruiz-Duenas F.J."/>
            <person name="Barrasa J.M."/>
            <person name="Sanchez-Garcia M."/>
            <person name="Camarero S."/>
            <person name="Miyauchi S."/>
            <person name="Serrano A."/>
            <person name="Linde D."/>
            <person name="Babiker R."/>
            <person name="Drula E."/>
            <person name="Ayuso-Fernandez I."/>
            <person name="Pacheco R."/>
            <person name="Padilla G."/>
            <person name="Ferreira P."/>
            <person name="Barriuso J."/>
            <person name="Kellner H."/>
            <person name="Castanera R."/>
            <person name="Alfaro M."/>
            <person name="Ramirez L."/>
            <person name="Pisabarro A.G."/>
            <person name="Kuo A."/>
            <person name="Tritt A."/>
            <person name="Lipzen A."/>
            <person name="He G."/>
            <person name="Yan M."/>
            <person name="Ng V."/>
            <person name="Cullen D."/>
            <person name="Martin F."/>
            <person name="Rosso M.-N."/>
            <person name="Henrissat B."/>
            <person name="Hibbett D."/>
            <person name="Martinez A.T."/>
            <person name="Grigoriev I.V."/>
        </authorList>
    </citation>
    <scope>NUCLEOTIDE SEQUENCE</scope>
    <source>
        <strain evidence="5">CIRM-BRFM 674</strain>
    </source>
</reference>
<dbReference type="GO" id="GO:0006351">
    <property type="term" value="P:DNA-templated transcription"/>
    <property type="evidence" value="ECO:0007669"/>
    <property type="project" value="InterPro"/>
</dbReference>
<gene>
    <name evidence="5" type="ORF">BDN70DRAFT_871438</name>
</gene>
<comment type="caution">
    <text evidence="5">The sequence shown here is derived from an EMBL/GenBank/DDBJ whole genome shotgun (WGS) entry which is preliminary data.</text>
</comment>
<feature type="compositionally biased region" description="Polar residues" evidence="3">
    <location>
        <begin position="775"/>
        <end position="801"/>
    </location>
</feature>
<dbReference type="Proteomes" id="UP000807469">
    <property type="component" value="Unassembled WGS sequence"/>
</dbReference>
<feature type="region of interest" description="Disordered" evidence="3">
    <location>
        <begin position="1"/>
        <end position="31"/>
    </location>
</feature>
<dbReference type="PANTHER" id="PTHR46910:SF1">
    <property type="entry name" value="MISCELLANEOUS ZN(II)2CYS6 TRANSCRIPTION FACTOR (EUROFUNG)-RELATED"/>
    <property type="match status" value="1"/>
</dbReference>